<dbReference type="Pfam" id="PF18266">
    <property type="entry name" value="Ncstrn_small"/>
    <property type="match status" value="1"/>
</dbReference>
<evidence type="ECO:0000256" key="6">
    <source>
        <dbReference type="ARBA" id="ARBA00022976"/>
    </source>
</evidence>
<evidence type="ECO:0000256" key="2">
    <source>
        <dbReference type="ARBA" id="ARBA00007717"/>
    </source>
</evidence>
<dbReference type="GO" id="GO:0007219">
    <property type="term" value="P:Notch signaling pathway"/>
    <property type="evidence" value="ECO:0007669"/>
    <property type="project" value="UniProtKB-KW"/>
</dbReference>
<evidence type="ECO:0000313" key="14">
    <source>
        <dbReference type="Proteomes" id="UP001329430"/>
    </source>
</evidence>
<dbReference type="PANTHER" id="PTHR21092">
    <property type="entry name" value="NICASTRIN"/>
    <property type="match status" value="1"/>
</dbReference>
<feature type="transmembrane region" description="Helical" evidence="10">
    <location>
        <begin position="632"/>
        <end position="651"/>
    </location>
</feature>
<dbReference type="PANTHER" id="PTHR21092:SF0">
    <property type="entry name" value="NICASTRIN"/>
    <property type="match status" value="1"/>
</dbReference>
<evidence type="ECO:0000256" key="8">
    <source>
        <dbReference type="ARBA" id="ARBA00023136"/>
    </source>
</evidence>
<dbReference type="Pfam" id="PF05450">
    <property type="entry name" value="Nicastrin"/>
    <property type="match status" value="1"/>
</dbReference>
<dbReference type="GO" id="GO:0005886">
    <property type="term" value="C:plasma membrane"/>
    <property type="evidence" value="ECO:0007669"/>
    <property type="project" value="TreeGrafter"/>
</dbReference>
<keyword evidence="14" id="KW-1185">Reference proteome</keyword>
<keyword evidence="4 10" id="KW-0812">Transmembrane</keyword>
<reference evidence="13 14" key="1">
    <citation type="journal article" date="2024" name="Insects">
        <title>An Improved Chromosome-Level Genome Assembly of the Firefly Pyrocoelia pectoralis.</title>
        <authorList>
            <person name="Fu X."/>
            <person name="Meyer-Rochow V.B."/>
            <person name="Ballantyne L."/>
            <person name="Zhu X."/>
        </authorList>
    </citation>
    <scope>NUCLEOTIDE SEQUENCE [LARGE SCALE GENOMIC DNA]</scope>
    <source>
        <strain evidence="13">XCY_ONT2</strain>
    </source>
</reference>
<evidence type="ECO:0000256" key="1">
    <source>
        <dbReference type="ARBA" id="ARBA00004479"/>
    </source>
</evidence>
<feature type="domain" description="Nicastrin small lobe" evidence="12">
    <location>
        <begin position="37"/>
        <end position="198"/>
    </location>
</feature>
<evidence type="ECO:0000313" key="13">
    <source>
        <dbReference type="EMBL" id="KAK5638132.1"/>
    </source>
</evidence>
<dbReference type="InterPro" id="IPR041084">
    <property type="entry name" value="Ncstrn_small"/>
</dbReference>
<comment type="similarity">
    <text evidence="2">Belongs to the nicastrin family.</text>
</comment>
<evidence type="ECO:0000256" key="3">
    <source>
        <dbReference type="ARBA" id="ARBA00015303"/>
    </source>
</evidence>
<keyword evidence="8 10" id="KW-0472">Membrane</keyword>
<dbReference type="Gene3D" id="3.40.630.10">
    <property type="entry name" value="Zn peptidases"/>
    <property type="match status" value="1"/>
</dbReference>
<feature type="signal peptide" evidence="11">
    <location>
        <begin position="1"/>
        <end position="21"/>
    </location>
</feature>
<dbReference type="GO" id="GO:0007220">
    <property type="term" value="P:Notch receptor processing"/>
    <property type="evidence" value="ECO:0007669"/>
    <property type="project" value="TreeGrafter"/>
</dbReference>
<evidence type="ECO:0000256" key="5">
    <source>
        <dbReference type="ARBA" id="ARBA00022729"/>
    </source>
</evidence>
<comment type="subcellular location">
    <subcellularLocation>
        <location evidence="1">Membrane</location>
        <topology evidence="1">Single-pass type I membrane protein</topology>
    </subcellularLocation>
</comment>
<sequence length="671" mass="76242">MLLKDFLIIILKLCLIDWGYAVRVKDVMYEIFDGRTTCFRRLNATHQIGCSSKKGGSIGIIHYVETLSDLTFILNNGTGSSYIPVMPLQLLKPSTLELILANNLVNGIVLYNNSALESYTHERTCPNQLSNLDNTCDIAWNPEGTGLLYRDLPFPIHYVNDDDLHKMKQCFTTFNNYSYETHSKRSLCSIELDAFMFATTNTPTCRRRSHLKTNLNPVKFCDPLGGENVWSTLFPMDDNRPSSKTFVVLAARLDTTTLFQSVFPGAVSPITSLVTFLSTADYLKRMVRDVDNYDQNVLFLLLNGESYDYIGSQRVVYDMQRNAFPLKQESDATNPVPLIRVKDISLFMELSHLSKSDTLYVHNTKEASNIFSVLQANNNFSKIETVDGVLPPASIHSFLKERENMSGAVIANYKHTYVNKFFNSIYDNASNIDYRYYNVSEGDYAEIPQDSIQHFTANVSEMLAKSIYREIIGKDYAGNETTRIGLIDELYNCYLLDADCKVHQAVQRKKLRETPYNSYSLYVGVTVVPNLLTYAIGLTLAWLTGNVTNSTMCMKDTHTPLFQYFNMSASMDNLNTTVCYRTTMNFSEALSPAFIIDDYDWKSGKYSSWSESTWKDLSVRMFLKPASAEERFTLAIGSITMIMSIILIYFIKTRANILFPTPEQNCSQSNC</sequence>
<proteinExistence type="inferred from homology"/>
<organism evidence="13 14">
    <name type="scientific">Pyrocoelia pectoralis</name>
    <dbReference type="NCBI Taxonomy" id="417401"/>
    <lineage>
        <taxon>Eukaryota</taxon>
        <taxon>Metazoa</taxon>
        <taxon>Ecdysozoa</taxon>
        <taxon>Arthropoda</taxon>
        <taxon>Hexapoda</taxon>
        <taxon>Insecta</taxon>
        <taxon>Pterygota</taxon>
        <taxon>Neoptera</taxon>
        <taxon>Endopterygota</taxon>
        <taxon>Coleoptera</taxon>
        <taxon>Polyphaga</taxon>
        <taxon>Elateriformia</taxon>
        <taxon>Elateroidea</taxon>
        <taxon>Lampyridae</taxon>
        <taxon>Lampyrinae</taxon>
        <taxon>Pyrocoelia</taxon>
    </lineage>
</organism>
<evidence type="ECO:0000256" key="7">
    <source>
        <dbReference type="ARBA" id="ARBA00022989"/>
    </source>
</evidence>
<dbReference type="AlphaFoldDB" id="A0AAN7ZC37"/>
<evidence type="ECO:0000256" key="9">
    <source>
        <dbReference type="ARBA" id="ARBA00023180"/>
    </source>
</evidence>
<evidence type="ECO:0000259" key="12">
    <source>
        <dbReference type="Pfam" id="PF18266"/>
    </source>
</evidence>
<feature type="chain" id="PRO_5042905270" description="Nicastrin" evidence="11">
    <location>
        <begin position="22"/>
        <end position="671"/>
    </location>
</feature>
<evidence type="ECO:0000256" key="10">
    <source>
        <dbReference type="SAM" id="Phobius"/>
    </source>
</evidence>
<comment type="caution">
    <text evidence="13">The sequence shown here is derived from an EMBL/GenBank/DDBJ whole genome shotgun (WGS) entry which is preliminary data.</text>
</comment>
<dbReference type="EMBL" id="JAVRBK010000010">
    <property type="protein sequence ID" value="KAK5638132.1"/>
    <property type="molecule type" value="Genomic_DNA"/>
</dbReference>
<protein>
    <recommendedName>
        <fullName evidence="3">Nicastrin</fullName>
    </recommendedName>
</protein>
<keyword evidence="5 11" id="KW-0732">Signal</keyword>
<dbReference type="Proteomes" id="UP001329430">
    <property type="component" value="Chromosome 10"/>
</dbReference>
<dbReference type="GO" id="GO:0016485">
    <property type="term" value="P:protein processing"/>
    <property type="evidence" value="ECO:0007669"/>
    <property type="project" value="InterPro"/>
</dbReference>
<name>A0AAN7ZC37_9COLE</name>
<accession>A0AAN7ZC37</accession>
<keyword evidence="9" id="KW-0325">Glycoprotein</keyword>
<dbReference type="SUPFAM" id="SSF53187">
    <property type="entry name" value="Zn-dependent exopeptidases"/>
    <property type="match status" value="1"/>
</dbReference>
<gene>
    <name evidence="13" type="ORF">RI129_012427</name>
</gene>
<evidence type="ECO:0000256" key="11">
    <source>
        <dbReference type="SAM" id="SignalP"/>
    </source>
</evidence>
<keyword evidence="6" id="KW-0914">Notch signaling pathway</keyword>
<keyword evidence="7 10" id="KW-1133">Transmembrane helix</keyword>
<dbReference type="InterPro" id="IPR008710">
    <property type="entry name" value="Nicastrin"/>
</dbReference>
<evidence type="ECO:0000256" key="4">
    <source>
        <dbReference type="ARBA" id="ARBA00022692"/>
    </source>
</evidence>